<organism evidence="1 2">
    <name type="scientific">Candidatus Magnetobacterium bavaricum</name>
    <dbReference type="NCBI Taxonomy" id="29290"/>
    <lineage>
        <taxon>Bacteria</taxon>
        <taxon>Pseudomonadati</taxon>
        <taxon>Nitrospirota</taxon>
        <taxon>Thermodesulfovibrionia</taxon>
        <taxon>Thermodesulfovibrionales</taxon>
        <taxon>Candidatus Magnetobacteriaceae</taxon>
        <taxon>Candidatus Magnetobacterium</taxon>
    </lineage>
</organism>
<name>A0A0F3GPA5_9BACT</name>
<dbReference type="AlphaFoldDB" id="A0A0F3GPA5"/>
<evidence type="ECO:0000313" key="2">
    <source>
        <dbReference type="Proteomes" id="UP000033423"/>
    </source>
</evidence>
<reference evidence="1 2" key="1">
    <citation type="submission" date="2015-02" db="EMBL/GenBank/DDBJ databases">
        <title>Single-cell genomics of uncultivated deep-branching MTB reveals a conserved set of magnetosome genes.</title>
        <authorList>
            <person name="Kolinko S."/>
            <person name="Richter M."/>
            <person name="Glockner F.O."/>
            <person name="Brachmann A."/>
            <person name="Schuler D."/>
        </authorList>
    </citation>
    <scope>NUCLEOTIDE SEQUENCE [LARGE SCALE GENOMIC DNA]</scope>
    <source>
        <strain evidence="1">TM-1</strain>
    </source>
</reference>
<comment type="caution">
    <text evidence="1">The sequence shown here is derived from an EMBL/GenBank/DDBJ whole genome shotgun (WGS) entry which is preliminary data.</text>
</comment>
<dbReference type="Proteomes" id="UP000033423">
    <property type="component" value="Unassembled WGS sequence"/>
</dbReference>
<accession>A0A0F3GPA5</accession>
<sequence length="150" mass="17489">MSLKMNERQAVTKVLAEMYKTANKKQKKSILNEFIELAGYDRCYASYLLRIHGKHPISSKALLGKNKKKQKRLRAKEYDNEVLAALKKIWAIMDCICGKRLAPIIKEVVPILEINAEIEISETTRDKLYNGDSRNYEARWYHRMLNMLAI</sequence>
<dbReference type="EMBL" id="LACI01001717">
    <property type="protein sequence ID" value="KJU83789.1"/>
    <property type="molecule type" value="Genomic_DNA"/>
</dbReference>
<proteinExistence type="predicted"/>
<keyword evidence="2" id="KW-1185">Reference proteome</keyword>
<evidence type="ECO:0000313" key="1">
    <source>
        <dbReference type="EMBL" id="KJU83789.1"/>
    </source>
</evidence>
<protein>
    <submittedName>
        <fullName evidence="1">Integrase domain-containing protein</fullName>
    </submittedName>
</protein>
<gene>
    <name evidence="1" type="ORF">MBAV_004015</name>
</gene>
<feature type="non-terminal residue" evidence="1">
    <location>
        <position position="150"/>
    </location>
</feature>